<gene>
    <name evidence="2" type="ORF">NDM98_10830</name>
</gene>
<dbReference type="Proteomes" id="UP001203665">
    <property type="component" value="Unassembled WGS sequence"/>
</dbReference>
<organism evidence="2 3">
    <name type="scientific">Alkalicoccobacillus plakortidis</name>
    <dbReference type="NCBI Taxonomy" id="444060"/>
    <lineage>
        <taxon>Bacteria</taxon>
        <taxon>Bacillati</taxon>
        <taxon>Bacillota</taxon>
        <taxon>Bacilli</taxon>
        <taxon>Bacillales</taxon>
        <taxon>Bacillaceae</taxon>
        <taxon>Alkalicoccobacillus</taxon>
    </lineage>
</organism>
<dbReference type="RefSeq" id="WP_251607377.1">
    <property type="nucleotide sequence ID" value="NZ_JAMQJY010000001.1"/>
</dbReference>
<evidence type="ECO:0000313" key="3">
    <source>
        <dbReference type="Proteomes" id="UP001203665"/>
    </source>
</evidence>
<name>A0ABT0XJN3_9BACI</name>
<feature type="transmembrane region" description="Helical" evidence="1">
    <location>
        <begin position="174"/>
        <end position="192"/>
    </location>
</feature>
<proteinExistence type="predicted"/>
<accession>A0ABT0XJN3</accession>
<dbReference type="EMBL" id="JAMQJY010000001">
    <property type="protein sequence ID" value="MCM2675940.1"/>
    <property type="molecule type" value="Genomic_DNA"/>
</dbReference>
<keyword evidence="1" id="KW-0472">Membrane</keyword>
<feature type="transmembrane region" description="Helical" evidence="1">
    <location>
        <begin position="20"/>
        <end position="38"/>
    </location>
</feature>
<feature type="transmembrane region" description="Helical" evidence="1">
    <location>
        <begin position="235"/>
        <end position="259"/>
    </location>
</feature>
<feature type="transmembrane region" description="Helical" evidence="1">
    <location>
        <begin position="44"/>
        <end position="65"/>
    </location>
</feature>
<keyword evidence="1" id="KW-1133">Transmembrane helix</keyword>
<evidence type="ECO:0008006" key="4">
    <source>
        <dbReference type="Google" id="ProtNLM"/>
    </source>
</evidence>
<reference evidence="2" key="1">
    <citation type="submission" date="2022-06" db="EMBL/GenBank/DDBJ databases">
        <title>Alkalicoccobacillus porphyridii sp. nov., isolated from a marine red alga, Porphyridium purpureum and reclassification of Shouchella plakortidis and Shouchella gibsonii as Alkalicoccobacillus plakortidis comb. nov. and Alkalicoccobacillus gibsonii comb. nov.</title>
        <authorList>
            <person name="Kim K.H."/>
            <person name="Lee J.K."/>
            <person name="Han D.M."/>
            <person name="Baek J.H."/>
            <person name="Jeon C.O."/>
        </authorList>
    </citation>
    <scope>NUCLEOTIDE SEQUENCE</scope>
    <source>
        <strain evidence="2">DSM 19153</strain>
    </source>
</reference>
<feature type="transmembrane region" description="Helical" evidence="1">
    <location>
        <begin position="135"/>
        <end position="162"/>
    </location>
</feature>
<evidence type="ECO:0000313" key="2">
    <source>
        <dbReference type="EMBL" id="MCM2675940.1"/>
    </source>
</evidence>
<keyword evidence="3" id="KW-1185">Reference proteome</keyword>
<comment type="caution">
    <text evidence="2">The sequence shown here is derived from an EMBL/GenBank/DDBJ whole genome shotgun (WGS) entry which is preliminary data.</text>
</comment>
<feature type="transmembrane region" description="Helical" evidence="1">
    <location>
        <begin position="95"/>
        <end position="115"/>
    </location>
</feature>
<protein>
    <recommendedName>
        <fullName evidence="4">ABC-2 type transport system permease protein</fullName>
    </recommendedName>
</protein>
<evidence type="ECO:0000256" key="1">
    <source>
        <dbReference type="SAM" id="Phobius"/>
    </source>
</evidence>
<keyword evidence="1" id="KW-0812">Transmembrane</keyword>
<sequence length="265" mass="30479">MTSFLTLLKRDLRLQVPFMVIYSAAMLFVAIVFTFLAMRYSYEFFGAILFIFLAQFFFAFIALPINSIWREWRMKTAGHWLMLPTSVHAKIWSKILSIIIWILFLIVLTLLLWAATGLIDHTEIHEMTFILLSKLASVDLLIIGPFMLYSLISVSIPVFLGVIMLNGEGGLKGFLYTGLLLAFYLILIPWISSIELLSSLKFGPIFLDISFFQENTTFGDSSFTFNIIADGSAPFTYVSTLILEVLLVCFMYWICWWYLARKVEI</sequence>